<feature type="region of interest" description="Disordered" evidence="1">
    <location>
        <begin position="1"/>
        <end position="84"/>
    </location>
</feature>
<feature type="compositionally biased region" description="Polar residues" evidence="1">
    <location>
        <begin position="109"/>
        <end position="126"/>
    </location>
</feature>
<feature type="non-terminal residue" evidence="2">
    <location>
        <position position="126"/>
    </location>
</feature>
<sequence length="126" mass="14432">MADQTPHNIKFRLRSPVKPLPRKGALPRTPPKAASPSDAPLSYPTSSRQPGRHHSDEEANSEKGKEHDKDYTEDQDEDEIDTIDTKDLLLEIRKMKKQMEIAEKRHADTTNALQNELSQYQKSQQE</sequence>
<comment type="caution">
    <text evidence="2">The sequence shown here is derived from an EMBL/GenBank/DDBJ whole genome shotgun (WGS) entry which is preliminary data.</text>
</comment>
<feature type="compositionally biased region" description="Acidic residues" evidence="1">
    <location>
        <begin position="73"/>
        <end position="82"/>
    </location>
</feature>
<dbReference type="EMBL" id="MCBS01005115">
    <property type="protein sequence ID" value="RKF95987.1"/>
    <property type="molecule type" value="Genomic_DNA"/>
</dbReference>
<name>A0A420JCJ5_9PEZI</name>
<protein>
    <submittedName>
        <fullName evidence="2">Uncharacterized protein</fullName>
    </submittedName>
</protein>
<evidence type="ECO:0000313" key="3">
    <source>
        <dbReference type="Proteomes" id="UP000285326"/>
    </source>
</evidence>
<dbReference type="Proteomes" id="UP000285326">
    <property type="component" value="Unassembled WGS sequence"/>
</dbReference>
<accession>A0A420JCJ5</accession>
<reference evidence="2 3" key="1">
    <citation type="journal article" date="2018" name="BMC Genomics">
        <title>Comparative genome analyses reveal sequence features reflecting distinct modes of host-adaptation between dicot and monocot powdery mildew.</title>
        <authorList>
            <person name="Wu Y."/>
            <person name="Ma X."/>
            <person name="Pan Z."/>
            <person name="Kale S.D."/>
            <person name="Song Y."/>
            <person name="King H."/>
            <person name="Zhang Q."/>
            <person name="Presley C."/>
            <person name="Deng X."/>
            <person name="Wei C.I."/>
            <person name="Xiao S."/>
        </authorList>
    </citation>
    <scope>NUCLEOTIDE SEQUENCE [LARGE SCALE GENOMIC DNA]</scope>
    <source>
        <strain evidence="2">UMSG1</strain>
    </source>
</reference>
<feature type="compositionally biased region" description="Basic and acidic residues" evidence="1">
    <location>
        <begin position="53"/>
        <end position="72"/>
    </location>
</feature>
<feature type="region of interest" description="Disordered" evidence="1">
    <location>
        <begin position="103"/>
        <end position="126"/>
    </location>
</feature>
<evidence type="ECO:0000313" key="2">
    <source>
        <dbReference type="EMBL" id="RKF95987.1"/>
    </source>
</evidence>
<gene>
    <name evidence="2" type="ORF">GcM1_051001</name>
</gene>
<evidence type="ECO:0000256" key="1">
    <source>
        <dbReference type="SAM" id="MobiDB-lite"/>
    </source>
</evidence>
<proteinExistence type="predicted"/>
<dbReference type="AlphaFoldDB" id="A0A420JCJ5"/>
<organism evidence="2 3">
    <name type="scientific">Golovinomyces cichoracearum</name>
    <dbReference type="NCBI Taxonomy" id="62708"/>
    <lineage>
        <taxon>Eukaryota</taxon>
        <taxon>Fungi</taxon>
        <taxon>Dikarya</taxon>
        <taxon>Ascomycota</taxon>
        <taxon>Pezizomycotina</taxon>
        <taxon>Leotiomycetes</taxon>
        <taxon>Erysiphales</taxon>
        <taxon>Erysiphaceae</taxon>
        <taxon>Golovinomyces</taxon>
    </lineage>
</organism>